<dbReference type="EMBL" id="JAELVF020000001">
    <property type="protein sequence ID" value="MBU7598122.1"/>
    <property type="molecule type" value="Genomic_DNA"/>
</dbReference>
<feature type="transmembrane region" description="Helical" evidence="1">
    <location>
        <begin position="84"/>
        <end position="104"/>
    </location>
</feature>
<sequence>MAPSNSNSLGTRAFNVFRGGLIGVVEVVPGVSGGTVALIIGAYETLINTAGHITSAARLAISDLPRGRGGARAKEELRRADWPMMLPMMIGMVCALALGAKLVAPLVEDHQQYAFALFFGLVLASLYIPYSHSGQHWKPLNYLVAAAMGLGAFFLTGLAPAEVTANPLTVFLGGSIAICALVLPGLSGSFLLLTMGLYQPVIDAANNRDLALLGSFGLGCVLGLGLFVKVLKWLLEHHHHLTIVVMTGLMAGSLRALWPWQDDDRNMYAPGDGTPATFTLMAFGFALVVTVIVAEHRIQRSKKRRATLPERGRRKHARV</sequence>
<feature type="transmembrane region" description="Helical" evidence="1">
    <location>
        <begin position="278"/>
        <end position="295"/>
    </location>
</feature>
<protein>
    <submittedName>
        <fullName evidence="2">DUF368 domain-containing protein</fullName>
    </submittedName>
</protein>
<dbReference type="InterPro" id="IPR007163">
    <property type="entry name" value="VCA0040-like"/>
</dbReference>
<evidence type="ECO:0000256" key="1">
    <source>
        <dbReference type="SAM" id="Phobius"/>
    </source>
</evidence>
<dbReference type="PANTHER" id="PTHR37308:SF1">
    <property type="entry name" value="POLYPRENYL-PHOSPHATE TRANSPORTER"/>
    <property type="match status" value="1"/>
</dbReference>
<feature type="transmembrane region" description="Helical" evidence="1">
    <location>
        <begin position="168"/>
        <end position="198"/>
    </location>
</feature>
<dbReference type="AlphaFoldDB" id="A0A949JES9"/>
<gene>
    <name evidence="2" type="ORF">JGS22_010980</name>
</gene>
<proteinExistence type="predicted"/>
<dbReference type="Proteomes" id="UP000694501">
    <property type="component" value="Unassembled WGS sequence"/>
</dbReference>
<evidence type="ECO:0000313" key="2">
    <source>
        <dbReference type="EMBL" id="MBU7598122.1"/>
    </source>
</evidence>
<keyword evidence="1" id="KW-1133">Transmembrane helix</keyword>
<comment type="caution">
    <text evidence="2">The sequence shown here is derived from an EMBL/GenBank/DDBJ whole genome shotgun (WGS) entry which is preliminary data.</text>
</comment>
<feature type="transmembrane region" description="Helical" evidence="1">
    <location>
        <begin position="142"/>
        <end position="161"/>
    </location>
</feature>
<accession>A0A949JES9</accession>
<keyword evidence="1" id="KW-0812">Transmembrane</keyword>
<dbReference type="Pfam" id="PF04018">
    <property type="entry name" value="VCA0040-like"/>
    <property type="match status" value="1"/>
</dbReference>
<keyword evidence="3" id="KW-1185">Reference proteome</keyword>
<dbReference type="PANTHER" id="PTHR37308">
    <property type="entry name" value="INTEGRAL MEMBRANE PROTEIN"/>
    <property type="match status" value="1"/>
</dbReference>
<keyword evidence="1" id="KW-0472">Membrane</keyword>
<feature type="transmembrane region" description="Helical" evidence="1">
    <location>
        <begin position="113"/>
        <end position="130"/>
    </location>
</feature>
<feature type="transmembrane region" description="Helical" evidence="1">
    <location>
        <begin position="240"/>
        <end position="258"/>
    </location>
</feature>
<evidence type="ECO:0000313" key="3">
    <source>
        <dbReference type="Proteomes" id="UP000694501"/>
    </source>
</evidence>
<name>A0A949JES9_9ACTN</name>
<organism evidence="2 3">
    <name type="scientific">Streptomyces tardus</name>
    <dbReference type="NCBI Taxonomy" id="2780544"/>
    <lineage>
        <taxon>Bacteria</taxon>
        <taxon>Bacillati</taxon>
        <taxon>Actinomycetota</taxon>
        <taxon>Actinomycetes</taxon>
        <taxon>Kitasatosporales</taxon>
        <taxon>Streptomycetaceae</taxon>
        <taxon>Streptomyces</taxon>
    </lineage>
</organism>
<reference evidence="2" key="1">
    <citation type="submission" date="2021-06" db="EMBL/GenBank/DDBJ databases">
        <title>Sequencing of actinobacteria type strains.</title>
        <authorList>
            <person name="Nguyen G.-S."/>
            <person name="Wentzel A."/>
        </authorList>
    </citation>
    <scope>NUCLEOTIDE SEQUENCE</scope>
    <source>
        <strain evidence="2">P38-E01</strain>
    </source>
</reference>
<dbReference type="RefSeq" id="WP_211040327.1">
    <property type="nucleotide sequence ID" value="NZ_JAELVF020000001.1"/>
</dbReference>
<feature type="transmembrane region" description="Helical" evidence="1">
    <location>
        <begin position="210"/>
        <end position="228"/>
    </location>
</feature>